<dbReference type="EMBL" id="CP157483">
    <property type="protein sequence ID" value="XBO44944.1"/>
    <property type="molecule type" value="Genomic_DNA"/>
</dbReference>
<evidence type="ECO:0000313" key="2">
    <source>
        <dbReference type="EMBL" id="XBO44944.1"/>
    </source>
</evidence>
<organism evidence="2">
    <name type="scientific">Pedococcus sp. KACC 23699</name>
    <dbReference type="NCBI Taxonomy" id="3149228"/>
    <lineage>
        <taxon>Bacteria</taxon>
        <taxon>Bacillati</taxon>
        <taxon>Actinomycetota</taxon>
        <taxon>Actinomycetes</taxon>
        <taxon>Micrococcales</taxon>
        <taxon>Intrasporangiaceae</taxon>
        <taxon>Pedococcus</taxon>
    </lineage>
</organism>
<reference evidence="2" key="1">
    <citation type="submission" date="2024-05" db="EMBL/GenBank/DDBJ databases">
        <authorList>
            <person name="Kim S."/>
            <person name="Heo J."/>
            <person name="Choi H."/>
            <person name="Choi Y."/>
            <person name="Kwon S.-W."/>
            <person name="Kim Y."/>
        </authorList>
    </citation>
    <scope>NUCLEOTIDE SEQUENCE</scope>
    <source>
        <strain evidence="2">KACC 23699</strain>
    </source>
</reference>
<proteinExistence type="predicted"/>
<feature type="transmembrane region" description="Helical" evidence="1">
    <location>
        <begin position="49"/>
        <end position="65"/>
    </location>
</feature>
<keyword evidence="1" id="KW-0472">Membrane</keyword>
<keyword evidence="1" id="KW-0812">Transmembrane</keyword>
<feature type="transmembrane region" description="Helical" evidence="1">
    <location>
        <begin position="71"/>
        <end position="89"/>
    </location>
</feature>
<feature type="transmembrane region" description="Helical" evidence="1">
    <location>
        <begin position="6"/>
        <end position="29"/>
    </location>
</feature>
<sequence length="113" mass="11705">MFGTLGSLQAVVTLLLSLAAFAAEVFALVDGLRYKPEVYAAAGKRTKKFWTIVLSVAAVLGFVSVGASGRIFSIGLIAFVGAAIYLADVRPALRSMVGRGGGGGQHMGPYGPW</sequence>
<gene>
    <name evidence="2" type="ORF">ABEG17_06290</name>
</gene>
<dbReference type="AlphaFoldDB" id="A0AAU7JXV9"/>
<accession>A0AAU7JXV9</accession>
<dbReference type="Pfam" id="PF10724">
    <property type="entry name" value="DUF2516"/>
    <property type="match status" value="1"/>
</dbReference>
<name>A0AAU7JXV9_9MICO</name>
<dbReference type="InterPro" id="IPR019662">
    <property type="entry name" value="DUF2516"/>
</dbReference>
<protein>
    <submittedName>
        <fullName evidence="2">DUF2516 family protein</fullName>
    </submittedName>
</protein>
<evidence type="ECO:0000256" key="1">
    <source>
        <dbReference type="SAM" id="Phobius"/>
    </source>
</evidence>
<keyword evidence="1" id="KW-1133">Transmembrane helix</keyword>
<dbReference type="RefSeq" id="WP_406832429.1">
    <property type="nucleotide sequence ID" value="NZ_CP157483.1"/>
</dbReference>